<dbReference type="InParanoid" id="B8C8H1"/>
<feature type="compositionally biased region" description="Pro residues" evidence="1">
    <location>
        <begin position="89"/>
        <end position="98"/>
    </location>
</feature>
<dbReference type="InterPro" id="IPR001394">
    <property type="entry name" value="Peptidase_C19_UCH"/>
</dbReference>
<dbReference type="Gene3D" id="3.90.70.10">
    <property type="entry name" value="Cysteine proteinases"/>
    <property type="match status" value="2"/>
</dbReference>
<dbReference type="STRING" id="35128.B8C8H1"/>
<evidence type="ECO:0000313" key="4">
    <source>
        <dbReference type="Proteomes" id="UP000001449"/>
    </source>
</evidence>
<accession>B8C8H1</accession>
<reference evidence="3 4" key="1">
    <citation type="journal article" date="2004" name="Science">
        <title>The genome of the diatom Thalassiosira pseudonana: ecology, evolution, and metabolism.</title>
        <authorList>
            <person name="Armbrust E.V."/>
            <person name="Berges J.A."/>
            <person name="Bowler C."/>
            <person name="Green B.R."/>
            <person name="Martinez D."/>
            <person name="Putnam N.H."/>
            <person name="Zhou S."/>
            <person name="Allen A.E."/>
            <person name="Apt K.E."/>
            <person name="Bechner M."/>
            <person name="Brzezinski M.A."/>
            <person name="Chaal B.K."/>
            <person name="Chiovitti A."/>
            <person name="Davis A.K."/>
            <person name="Demarest M.S."/>
            <person name="Detter J.C."/>
            <person name="Glavina T."/>
            <person name="Goodstein D."/>
            <person name="Hadi M.Z."/>
            <person name="Hellsten U."/>
            <person name="Hildebrand M."/>
            <person name="Jenkins B.D."/>
            <person name="Jurka J."/>
            <person name="Kapitonov V.V."/>
            <person name="Kroger N."/>
            <person name="Lau W.W."/>
            <person name="Lane T.W."/>
            <person name="Larimer F.W."/>
            <person name="Lippmeier J.C."/>
            <person name="Lucas S."/>
            <person name="Medina M."/>
            <person name="Montsant A."/>
            <person name="Obornik M."/>
            <person name="Parker M.S."/>
            <person name="Palenik B."/>
            <person name="Pazour G.J."/>
            <person name="Richardson P.M."/>
            <person name="Rynearson T.A."/>
            <person name="Saito M.A."/>
            <person name="Schwartz D.C."/>
            <person name="Thamatrakoln K."/>
            <person name="Valentin K."/>
            <person name="Vardi A."/>
            <person name="Wilkerson F.P."/>
            <person name="Rokhsar D.S."/>
        </authorList>
    </citation>
    <scope>NUCLEOTIDE SEQUENCE [LARGE SCALE GENOMIC DNA]</scope>
    <source>
        <strain evidence="3 4">CCMP1335</strain>
    </source>
</reference>
<dbReference type="EMBL" id="CM000645">
    <property type="protein sequence ID" value="EED90483.1"/>
    <property type="molecule type" value="Genomic_DNA"/>
</dbReference>
<dbReference type="GO" id="GO:0005634">
    <property type="term" value="C:nucleus"/>
    <property type="evidence" value="ECO:0000318"/>
    <property type="project" value="GO_Central"/>
</dbReference>
<feature type="compositionally biased region" description="Gly residues" evidence="1">
    <location>
        <begin position="50"/>
        <end position="64"/>
    </location>
</feature>
<feature type="region of interest" description="Disordered" evidence="1">
    <location>
        <begin position="1965"/>
        <end position="2002"/>
    </location>
</feature>
<dbReference type="RefSeq" id="XP_002292508.1">
    <property type="nucleotide sequence ID" value="XM_002292472.1"/>
</dbReference>
<dbReference type="SUPFAM" id="SSF48371">
    <property type="entry name" value="ARM repeat"/>
    <property type="match status" value="1"/>
</dbReference>
<dbReference type="PROSITE" id="PS50235">
    <property type="entry name" value="USP_3"/>
    <property type="match status" value="1"/>
</dbReference>
<dbReference type="InterPro" id="IPR050164">
    <property type="entry name" value="Peptidase_C19"/>
</dbReference>
<dbReference type="HOGENOM" id="CLU_000555_0_0_1"/>
<dbReference type="PANTHER" id="PTHR24006:SF827">
    <property type="entry name" value="UBIQUITIN CARBOXYL-TERMINAL HYDROLASE 34"/>
    <property type="match status" value="1"/>
</dbReference>
<feature type="region of interest" description="Disordered" evidence="1">
    <location>
        <begin position="13"/>
        <end position="106"/>
    </location>
</feature>
<dbReference type="OMA" id="VWQQNDA"/>
<name>B8C8H1_THAPS</name>
<dbReference type="PaxDb" id="35128-Thaps24035"/>
<dbReference type="GO" id="GO:0031647">
    <property type="term" value="P:regulation of protein stability"/>
    <property type="evidence" value="ECO:0000318"/>
    <property type="project" value="GO_Central"/>
</dbReference>
<proteinExistence type="predicted"/>
<feature type="region of interest" description="Disordered" evidence="1">
    <location>
        <begin position="2203"/>
        <end position="2233"/>
    </location>
</feature>
<dbReference type="GeneID" id="7448101"/>
<dbReference type="Proteomes" id="UP000001449">
    <property type="component" value="Chromosome 9"/>
</dbReference>
<organism evidence="3 4">
    <name type="scientific">Thalassiosira pseudonana</name>
    <name type="common">Marine diatom</name>
    <name type="synonym">Cyclotella nana</name>
    <dbReference type="NCBI Taxonomy" id="35128"/>
    <lineage>
        <taxon>Eukaryota</taxon>
        <taxon>Sar</taxon>
        <taxon>Stramenopiles</taxon>
        <taxon>Ochrophyta</taxon>
        <taxon>Bacillariophyta</taxon>
        <taxon>Coscinodiscophyceae</taxon>
        <taxon>Thalassiosirophycidae</taxon>
        <taxon>Thalassiosirales</taxon>
        <taxon>Thalassiosiraceae</taxon>
        <taxon>Thalassiosira</taxon>
    </lineage>
</organism>
<feature type="domain" description="USP" evidence="2">
    <location>
        <begin position="1841"/>
        <end position="2327"/>
    </location>
</feature>
<keyword evidence="4" id="KW-1185">Reference proteome</keyword>
<evidence type="ECO:0000256" key="1">
    <source>
        <dbReference type="SAM" id="MobiDB-lite"/>
    </source>
</evidence>
<dbReference type="SUPFAM" id="SSF54001">
    <property type="entry name" value="Cysteine proteinases"/>
    <property type="match status" value="1"/>
</dbReference>
<dbReference type="Pfam" id="PF00443">
    <property type="entry name" value="UCH"/>
    <property type="match status" value="1"/>
</dbReference>
<dbReference type="eggNOG" id="KOG1866">
    <property type="taxonomic scope" value="Eukaryota"/>
</dbReference>
<dbReference type="GO" id="GO:0016579">
    <property type="term" value="P:protein deubiquitination"/>
    <property type="evidence" value="ECO:0007669"/>
    <property type="project" value="InterPro"/>
</dbReference>
<evidence type="ECO:0000313" key="3">
    <source>
        <dbReference type="EMBL" id="EED90483.1"/>
    </source>
</evidence>
<dbReference type="InterPro" id="IPR038765">
    <property type="entry name" value="Papain-like_cys_pep_sf"/>
</dbReference>
<protein>
    <recommendedName>
        <fullName evidence="2">USP domain-containing protein</fullName>
    </recommendedName>
</protein>
<dbReference type="PANTHER" id="PTHR24006">
    <property type="entry name" value="UBIQUITIN CARBOXYL-TERMINAL HYDROLASE"/>
    <property type="match status" value="1"/>
</dbReference>
<feature type="region of interest" description="Disordered" evidence="1">
    <location>
        <begin position="672"/>
        <end position="691"/>
    </location>
</feature>
<dbReference type="GO" id="GO:0004843">
    <property type="term" value="F:cysteine-type deubiquitinase activity"/>
    <property type="evidence" value="ECO:0000318"/>
    <property type="project" value="GO_Central"/>
</dbReference>
<reference evidence="3 4" key="2">
    <citation type="journal article" date="2008" name="Nature">
        <title>The Phaeodactylum genome reveals the evolutionary history of diatom genomes.</title>
        <authorList>
            <person name="Bowler C."/>
            <person name="Allen A.E."/>
            <person name="Badger J.H."/>
            <person name="Grimwood J."/>
            <person name="Jabbari K."/>
            <person name="Kuo A."/>
            <person name="Maheswari U."/>
            <person name="Martens C."/>
            <person name="Maumus F."/>
            <person name="Otillar R.P."/>
            <person name="Rayko E."/>
            <person name="Salamov A."/>
            <person name="Vandepoele K."/>
            <person name="Beszteri B."/>
            <person name="Gruber A."/>
            <person name="Heijde M."/>
            <person name="Katinka M."/>
            <person name="Mock T."/>
            <person name="Valentin K."/>
            <person name="Verret F."/>
            <person name="Berges J.A."/>
            <person name="Brownlee C."/>
            <person name="Cadoret J.P."/>
            <person name="Chiovitti A."/>
            <person name="Choi C.J."/>
            <person name="Coesel S."/>
            <person name="De Martino A."/>
            <person name="Detter J.C."/>
            <person name="Durkin C."/>
            <person name="Falciatore A."/>
            <person name="Fournet J."/>
            <person name="Haruta M."/>
            <person name="Huysman M.J."/>
            <person name="Jenkins B.D."/>
            <person name="Jiroutova K."/>
            <person name="Jorgensen R.E."/>
            <person name="Joubert Y."/>
            <person name="Kaplan A."/>
            <person name="Kroger N."/>
            <person name="Kroth P.G."/>
            <person name="La Roche J."/>
            <person name="Lindquist E."/>
            <person name="Lommer M."/>
            <person name="Martin-Jezequel V."/>
            <person name="Lopez P.J."/>
            <person name="Lucas S."/>
            <person name="Mangogna M."/>
            <person name="McGinnis K."/>
            <person name="Medlin L.K."/>
            <person name="Montsant A."/>
            <person name="Oudot-Le Secq M.P."/>
            <person name="Napoli C."/>
            <person name="Obornik M."/>
            <person name="Parker M.S."/>
            <person name="Petit J.L."/>
            <person name="Porcel B.M."/>
            <person name="Poulsen N."/>
            <person name="Robison M."/>
            <person name="Rychlewski L."/>
            <person name="Rynearson T.A."/>
            <person name="Schmutz J."/>
            <person name="Shapiro H."/>
            <person name="Siaut M."/>
            <person name="Stanley M."/>
            <person name="Sussman M.R."/>
            <person name="Taylor A.R."/>
            <person name="Vardi A."/>
            <person name="von Dassow P."/>
            <person name="Vyverman W."/>
            <person name="Willis A."/>
            <person name="Wyrwicz L.S."/>
            <person name="Rokhsar D.S."/>
            <person name="Weissenbach J."/>
            <person name="Armbrust E.V."/>
            <person name="Green B.R."/>
            <person name="Van de Peer Y."/>
            <person name="Grigoriev I.V."/>
        </authorList>
    </citation>
    <scope>NUCLEOTIDE SEQUENCE [LARGE SCALE GENOMIC DNA]</scope>
    <source>
        <strain evidence="3 4">CCMP1335</strain>
    </source>
</reference>
<feature type="compositionally biased region" description="Low complexity" evidence="1">
    <location>
        <begin position="19"/>
        <end position="28"/>
    </location>
</feature>
<dbReference type="PROSITE" id="PS00973">
    <property type="entry name" value="USP_2"/>
    <property type="match status" value="1"/>
</dbReference>
<feature type="compositionally biased region" description="Acidic residues" evidence="1">
    <location>
        <begin position="3066"/>
        <end position="3076"/>
    </location>
</feature>
<feature type="region of interest" description="Disordered" evidence="1">
    <location>
        <begin position="3041"/>
        <end position="3089"/>
    </location>
</feature>
<evidence type="ECO:0000259" key="2">
    <source>
        <dbReference type="PROSITE" id="PS50235"/>
    </source>
</evidence>
<dbReference type="InterPro" id="IPR028889">
    <property type="entry name" value="USP"/>
</dbReference>
<dbReference type="GO" id="GO:0005829">
    <property type="term" value="C:cytosol"/>
    <property type="evidence" value="ECO:0000318"/>
    <property type="project" value="GO_Central"/>
</dbReference>
<dbReference type="InterPro" id="IPR016024">
    <property type="entry name" value="ARM-type_fold"/>
</dbReference>
<dbReference type="InterPro" id="IPR018200">
    <property type="entry name" value="USP_CS"/>
</dbReference>
<gene>
    <name evidence="3" type="ORF">THAPSDRAFT_24035</name>
</gene>
<feature type="compositionally biased region" description="Polar residues" evidence="1">
    <location>
        <begin position="676"/>
        <end position="691"/>
    </location>
</feature>
<sequence>MTIPNRIQTLKAKRQALQSLPTPSTLSLGQTNRPPHFNTIKRQRETMDDGTGGDGAHPPNGGGHQQPQQHAVNEREGQPDDDGGGVMIGPPPPPPPLPQQQQQAPPLQQAIVVPLEGDATSSDNIVVPVVAVAVDNSAQTMAAEVEVAPMEIEPPSEAALQIWNEVDLGLKKNSTVVWQKAVDSLEAARRHIQTPQARAFLTKCMMPIVSILLEQKAFSIGHHEKECVEKSVKCALMIVKEDLEMAVQSGDVTKTCETMDGLKHVFDKKKVFYKGQSRGGWSNSSPSGNPEFRSNLITIFRRIKGYQILASYLNGRVGTPQFPDFDCIHVVLTAVQETIELPSSSNKQNNQNMDPAAKATVAAERAQKAQAIELDARRVSEAVMKHLLTVDEDTLKKSTDAIKTMNYDLQRIYERLAVSNPRAIFDYFAHARELVLKLITSQSLPLKLSGWGYLEDIIEYSKENRPPPRAYDVIGAGLGFINGRYEFEKKRRMEEGWVKNLQDISYQRVVPKLEEGAPAGAPLADGQQQQASGEGKILTLFRCTMRSQHKWWFISEADLDQPGTDKDIDYYQHKSKPHEEAKPSPSGWATCRSGIDPPPTLRPVGFQVPEGEEYNTLEHNLAKWAIENGVIELVLGDSIHREIVARSTALIKFLASMCDRDDELEVVATTPAVPPSETSGTTGEPSPMQTEKIPNQYCLKASHLLLAWKMCMNKADAAVSTEIYHLLVSILPSLPEDLAIPLIHAIHESLAQTSDKGNHNFYEVSEFCCAIANISEGDNKNNNDKCTPISMKTQVREEILSLQWAILTHEDAWSLKSYENIKKYVSSEIRRPEPIASKMRNQFLLHCCDVVRKHSGGDNMIVNETHALYMVQLTKFVLEGYPREETDGVIVANETLPDSLFRELTAYLNRRRTIPTAPPLRKPSSASVALPDFNHTKALAERLQILRYVYGLSSKVEMSSQLLDHLWSLCTLPVDREAIMEFVAHASKSEICSSAPPENNNASNGLSNTPVCDKLHAVFSNEVSIRVFQNLFCASNVGWESLGEVAYQSFQMLYQNSLVGTNDALNACALDALWRICLSAGNDNVACQAMKDLLSLYSMPAAPIDGDVVDSSKSTDNGGNRFSKRIFDCLSEVKEGLQRGEISSERSAERCIRILKSAFEQSIIGGGNGAVVERLQSLQVGDLGIYLNEIPHGLRGISACKTIAIMGKVSGSNDKSQRFSLDVHPLQTVASVKAQIARRFNHDIKMVKLPNLSNRIDNNPTHNLHTASDDDLVGDFAIDDGKELIVILMDKEVQERASSGSKARSNISKLDLSELFNDEGEGGSCGVFFDTLISVLESLPVTDTPPTDESSGAKQKVDTHSLVWDLLLAMPTNVGVNDKVQRASRGAAPDGDSMMVDSDWASLVDFSHFERSVYVMQVLDSFLRPPPHLFSSLSPQIADHLTSQLVDAAQDFRSSFIKSGGFEAVLRLFVQSGNADKKTRHRNRMGNACALRILSDCFLESGATVAVSIEGKEMVESFSGMGDFLKSLVYIIVDDEGVADTAILRVLRLVEMLLKSGAAFTSSFTEMPGDVAEKFLTSLLLWEGSGSPSTTSIQSAMKIRKYTEEMILATPMLSTSALPCLVKALKSIDPFSDGSSEFFSVLMKLVGSVNREENASQLKDLGSAVCDKLATYPSPNGDNEHIDYSTRVLCGCLRLLISLIEADDGKFLSEGSSHISTALGITPWSQEFSSNGLWDADGTAINADDKALVDLMGTIFDGFISSAKSPGSPPICCDRDSRNLAFNVVAAAAQACSGGTGYVVLVAKVTSIISNVAPTIRHSWGQNASLDAGSNQRSTNTVKYSGLKNQGCTCYMNSFLQQLFMMPVLRDKLCSAEVPTILRSTGGGGAVEKGEDLVGKKISLHWDCGSNYDAMVDSYNEKTGMHTISYCLASLSVLRGGNLKPPDLSNLPKELPEEFVLSEGRPGKETGAFEILPNNTASATPGSEGEHGSSATKVTETEDEAHSRKLLEEVQRTFVNLAEARGRCFDPRSFVEASNCLKLEFDVWQQNDAAEFAMKLLDRLEISLKRWSPSVFKYLAHTFGLKTTKQKICKECGLKTNREESMMNIDCQIRNKTTVHEALSTMCEDEIMEGDNKVLCDRCKVKTSTVLRTAVSALPDVLVLSLKRFDLDYTTFETVKLNSRCEFGQSLNMKQYTLEAKELLEAAGSDDPKQSGTGSMMDLGENDGGDTVAEDPLSTLPDDDYEYRLAGVLVHAGVAQGGHYYSFIKDRTSDKWYRFDDEDVTPFDPSLIEQECFGGKVKKETKFPNGHVHTTESEQFANALMVFYEKVKPVEFDETAENNAAAAAAAADGGGEDIPMDEAQADPIPNIEMINGYDVFLPTVKKSNSTHSWQSFLLTNEFQLFVKDILGLCTDQTKATKASDGMDITPVSSPAPTLSVMGSEVWRFGVVKMSLSFLFDVLFHLSLGKKLVRDWTDEILQVFTLSPDATAAFVSDLAKRTHGVYENWVRAYAVECSEESSRRAALEIFAFAMHSQASQPAEQSLLQNWILGWNEQWTERERLLQSRDAQPPADLVLPTKLVDGQLGRMEVVSDIGGAATGVGIILSFVSQLLELSPRYVQSNVDLFYFIRTLAQPVSVEGQLLRDAMISARIPERLFALACRDKSHHWNHQLFPGACVPFEIVEALARKETQSNFLHIGMNNSGMNNTGMNNHPYAPTLANNRMLLEAIGTMMGMPWVIQTDLTEETDELNRGRAIVRLTPAGREALTILFEEFKSSPSGLNKNNIQFFAKRCGIRDIPPQRIEHLLSRHGVEDESDGSRVLGLKGFLEYFEGMSHEAGIYDLRTFNFRPDLSRRPLDARVYTDSSGKQMLYQSKDSIAIDVAVNRSALTESSPFVAHQVWLNPFIHFAMNTQRHVAEYILAALGYGKDLSVQLREWLILAHKYNMNYDHQGIRDLMEICINVLSVISAIHDERQQERIQMIMMNDDSQCVGLMRMGDQLLRDNYNYRDIAMRYKQIIINLARNRAVSHWMGENRSCWAWMDDQQQSRGDNSGRRGGGAQQHAVPQSDADSDEYDDDDSDSRYEESNVDQLVVKNAGVPDVNGEYKRTGSCDGVPKYSKQGLFRGREETYMLFRCRLSDETRRWYISIVPHNVHPGTTKDVDFYAAPPRHGNSNPALPPHDGWMVLHPPSHGHGIDPAPTVYPKHVEDDEVIMANAADEGQGYL</sequence>
<dbReference type="KEGG" id="tps:THAPSDRAFT_24035"/>